<dbReference type="SUPFAM" id="SSF50129">
    <property type="entry name" value="GroES-like"/>
    <property type="match status" value="1"/>
</dbReference>
<reference evidence="8" key="1">
    <citation type="submission" date="2016-06" db="EMBL/GenBank/DDBJ databases">
        <authorList>
            <person name="Varghese N."/>
            <person name="Submissions Spin"/>
        </authorList>
    </citation>
    <scope>NUCLEOTIDE SEQUENCE [LARGE SCALE GENOMIC DNA]</scope>
    <source>
        <strain evidence="8">DSM 45647</strain>
    </source>
</reference>
<keyword evidence="8" id="KW-1185">Reference proteome</keyword>
<dbReference type="InterPro" id="IPR031640">
    <property type="entry name" value="Glu_dehyd_C"/>
</dbReference>
<dbReference type="Pfam" id="PF08240">
    <property type="entry name" value="ADH_N"/>
    <property type="match status" value="1"/>
</dbReference>
<keyword evidence="3" id="KW-0862">Zinc</keyword>
<keyword evidence="2" id="KW-0479">Metal-binding</keyword>
<dbReference type="Proteomes" id="UP000199360">
    <property type="component" value="Unassembled WGS sequence"/>
</dbReference>
<dbReference type="Gene3D" id="3.40.50.720">
    <property type="entry name" value="NAD(P)-binding Rossmann-like Domain"/>
    <property type="match status" value="1"/>
</dbReference>
<gene>
    <name evidence="7" type="ORF">GA0070213_109114</name>
</gene>
<organism evidence="7 8">
    <name type="scientific">Micromonospora humi</name>
    <dbReference type="NCBI Taxonomy" id="745366"/>
    <lineage>
        <taxon>Bacteria</taxon>
        <taxon>Bacillati</taxon>
        <taxon>Actinomycetota</taxon>
        <taxon>Actinomycetes</taxon>
        <taxon>Micromonosporales</taxon>
        <taxon>Micromonosporaceae</taxon>
        <taxon>Micromonospora</taxon>
    </lineage>
</organism>
<feature type="domain" description="Glucose dehydrogenase C-terminal" evidence="6">
    <location>
        <begin position="147"/>
        <end position="349"/>
    </location>
</feature>
<feature type="domain" description="Alcohol dehydrogenase-like N-terminal" evidence="5">
    <location>
        <begin position="30"/>
        <end position="138"/>
    </location>
</feature>
<evidence type="ECO:0000256" key="1">
    <source>
        <dbReference type="ARBA" id="ARBA00001947"/>
    </source>
</evidence>
<dbReference type="InterPro" id="IPR013154">
    <property type="entry name" value="ADH-like_N"/>
</dbReference>
<sequence length="351" mass="37437">MRLVRAVTVTPGVPDSLRLTEDWPEPAPEEGAILVEALAVGVCGTDQEIIAGEYGEAPPGQERLVLGHESLGRVLEDPTGTLHPGDLVAGVVRRPDPVPCANCAVDEWDMCRNGQYTEHGIKGLNGFARERWRLQPKFAVGLDPALASVGMLLEPTSVVAKAWDHIERIGRRAEWMPTTALITGAGPIGLLAALLASQREMAVHVLDRNTTGPKPDLVRALGATYHTSTVAELDLEPDVVVECTGAPPVVLDAMCKAAPNGIVCLTGVSSGGRSIDFDAGALNRELVLENNVVFGSVNAGRRHWDLAGEALARADQSWLNALITRRVPVSAYREAYASTGDDIKVVLDFAQ</sequence>
<evidence type="ECO:0000313" key="8">
    <source>
        <dbReference type="Proteomes" id="UP000199360"/>
    </source>
</evidence>
<dbReference type="GO" id="GO:0016491">
    <property type="term" value="F:oxidoreductase activity"/>
    <property type="evidence" value="ECO:0007669"/>
    <property type="project" value="UniProtKB-KW"/>
</dbReference>
<dbReference type="PANTHER" id="PTHR43189">
    <property type="entry name" value="ZINC-TYPE ALCOHOL DEHYDROGENASE-LIKE PROTEIN C1198.01-RELATED"/>
    <property type="match status" value="1"/>
</dbReference>
<dbReference type="SUPFAM" id="SSF51735">
    <property type="entry name" value="NAD(P)-binding Rossmann-fold domains"/>
    <property type="match status" value="1"/>
</dbReference>
<keyword evidence="4" id="KW-0560">Oxidoreductase</keyword>
<dbReference type="PANTHER" id="PTHR43189:SF2">
    <property type="entry name" value="GLUCOSE 1-DEHYDROGENASE"/>
    <property type="match status" value="1"/>
</dbReference>
<proteinExistence type="predicted"/>
<evidence type="ECO:0000259" key="5">
    <source>
        <dbReference type="Pfam" id="PF08240"/>
    </source>
</evidence>
<dbReference type="STRING" id="745366.GA0070213_109114"/>
<dbReference type="AlphaFoldDB" id="A0A1C5J8D8"/>
<protein>
    <submittedName>
        <fullName evidence="7">Threonine dehydrogenase</fullName>
    </submittedName>
</protein>
<evidence type="ECO:0000256" key="2">
    <source>
        <dbReference type="ARBA" id="ARBA00022723"/>
    </source>
</evidence>
<accession>A0A1C5J8D8</accession>
<dbReference type="InterPro" id="IPR011032">
    <property type="entry name" value="GroES-like_sf"/>
</dbReference>
<dbReference type="Pfam" id="PF16912">
    <property type="entry name" value="Glu_dehyd_C"/>
    <property type="match status" value="1"/>
</dbReference>
<comment type="cofactor">
    <cofactor evidence="1">
        <name>Zn(2+)</name>
        <dbReference type="ChEBI" id="CHEBI:29105"/>
    </cofactor>
</comment>
<dbReference type="OrthoDB" id="9797931at2"/>
<evidence type="ECO:0000313" key="7">
    <source>
        <dbReference type="EMBL" id="SCG66316.1"/>
    </source>
</evidence>
<dbReference type="Gene3D" id="3.90.180.10">
    <property type="entry name" value="Medium-chain alcohol dehydrogenases, catalytic domain"/>
    <property type="match status" value="1"/>
</dbReference>
<evidence type="ECO:0000259" key="6">
    <source>
        <dbReference type="Pfam" id="PF16912"/>
    </source>
</evidence>
<evidence type="ECO:0000256" key="3">
    <source>
        <dbReference type="ARBA" id="ARBA00022833"/>
    </source>
</evidence>
<dbReference type="EMBL" id="FMDM01000009">
    <property type="protein sequence ID" value="SCG66316.1"/>
    <property type="molecule type" value="Genomic_DNA"/>
</dbReference>
<dbReference type="InterPro" id="IPR036291">
    <property type="entry name" value="NAD(P)-bd_dom_sf"/>
</dbReference>
<name>A0A1C5J8D8_9ACTN</name>
<dbReference type="CDD" id="cd08230">
    <property type="entry name" value="glucose_DH"/>
    <property type="match status" value="1"/>
</dbReference>
<dbReference type="GO" id="GO:0046872">
    <property type="term" value="F:metal ion binding"/>
    <property type="evidence" value="ECO:0007669"/>
    <property type="project" value="UniProtKB-KW"/>
</dbReference>
<evidence type="ECO:0000256" key="4">
    <source>
        <dbReference type="ARBA" id="ARBA00023002"/>
    </source>
</evidence>